<comment type="caution">
    <text evidence="1">The sequence shown here is derived from an EMBL/GenBank/DDBJ whole genome shotgun (WGS) entry which is preliminary data.</text>
</comment>
<organism evidence="1 2">
    <name type="scientific">Candidatus Woesebacteria bacterium GW2011_GWE1_45_18</name>
    <dbReference type="NCBI Taxonomy" id="1618598"/>
    <lineage>
        <taxon>Bacteria</taxon>
        <taxon>Candidatus Woeseibacteriota</taxon>
    </lineage>
</organism>
<evidence type="ECO:0000313" key="2">
    <source>
        <dbReference type="Proteomes" id="UP000034086"/>
    </source>
</evidence>
<gene>
    <name evidence="1" type="ORF">UX03_C0004G0002</name>
</gene>
<accession>A0A0G1M7J1</accession>
<dbReference type="AlphaFoldDB" id="A0A0G1M7J1"/>
<proteinExistence type="predicted"/>
<evidence type="ECO:0008006" key="3">
    <source>
        <dbReference type="Google" id="ProtNLM"/>
    </source>
</evidence>
<protein>
    <recommendedName>
        <fullName evidence="3">Asl1-like glycosyl hydrolase catalytic domain-containing protein</fullName>
    </recommendedName>
</protein>
<dbReference type="SUPFAM" id="SSF51445">
    <property type="entry name" value="(Trans)glycosidases"/>
    <property type="match status" value="1"/>
</dbReference>
<name>A0A0G1M7J1_9BACT</name>
<reference evidence="1 2" key="1">
    <citation type="journal article" date="2015" name="Nature">
        <title>rRNA introns, odd ribosomes, and small enigmatic genomes across a large radiation of phyla.</title>
        <authorList>
            <person name="Brown C.T."/>
            <person name="Hug L.A."/>
            <person name="Thomas B.C."/>
            <person name="Sharon I."/>
            <person name="Castelle C.J."/>
            <person name="Singh A."/>
            <person name="Wilkins M.J."/>
            <person name="Williams K.H."/>
            <person name="Banfield J.F."/>
        </authorList>
    </citation>
    <scope>NUCLEOTIDE SEQUENCE [LARGE SCALE GENOMIC DNA]</scope>
</reference>
<dbReference type="EMBL" id="LCKQ01000004">
    <property type="protein sequence ID" value="KKU04067.1"/>
    <property type="molecule type" value="Genomic_DNA"/>
</dbReference>
<dbReference type="Gene3D" id="3.20.20.80">
    <property type="entry name" value="Glycosidases"/>
    <property type="match status" value="1"/>
</dbReference>
<sequence>MLRFLPIFLVLFLFLFSGPVLAIYDPLSVPNNSFGIHITQEADIEAAAELVNSSGGKWGYVTFVIQKGERNTHRWQKTFNQLRKLHLIPLVRIATAQLNSGWEKPNPDEIDGWVDFLGSLNWPIANRYVIVGNEPNHKKEWGGEISPEGYADYLKIFSRKLKAKSDDFFVLPAALDFSARNTKDTLDATLFWQRMLKVHPDIFDWVDGLNSHSYPNPNFSGSEKATGRGTTASFWWEEAYLRSLGVDKDFPIFITETGWAHSIDKNSQGYLDPEEIGPKLEYAFANIWNNPRVVAITPFILNYGQPPFDVFSWKKADGSFYPFFETVKALPKTKGKPIQKTSGEILGAFLPAFSEAGQTFTVALLIKNTGQSIWNEEEPIFLRDMTDQIEITKVKTFAQMEPGELKIALFEAKLITETEKQLGYLTLFEGKNIISNAYPFEIRIYNPPSFRDYFESLKNSIAAAFLKILPKRSL</sequence>
<dbReference type="Proteomes" id="UP000034086">
    <property type="component" value="Unassembled WGS sequence"/>
</dbReference>
<dbReference type="InterPro" id="IPR017853">
    <property type="entry name" value="GH"/>
</dbReference>
<evidence type="ECO:0000313" key="1">
    <source>
        <dbReference type="EMBL" id="KKU04067.1"/>
    </source>
</evidence>